<sequence length="185" mass="21486">MSTNLNQFLIGVMAPERYMTFHSTIHTERPKAAESFARDFWGEFEHPNTMILLVIDTETGQHQTFHVDCPGYRFDAYEVDSSQAVKELEMWAVYHQKHMLDRAELISVQMDREDLAWDMGRKIQSARDPKSIGVPLALLHKLKDIATAQQHSGGWMCIEDHFFTFVKFQLDQPIPEVWKSPVNPH</sequence>
<dbReference type="AlphaFoldDB" id="A0A511MX00"/>
<name>A0A511MX00_DEIC1</name>
<dbReference type="Proteomes" id="UP000321306">
    <property type="component" value="Unassembled WGS sequence"/>
</dbReference>
<evidence type="ECO:0000313" key="1">
    <source>
        <dbReference type="EMBL" id="GEM44798.1"/>
    </source>
</evidence>
<protein>
    <submittedName>
        <fullName evidence="1">Uncharacterized protein</fullName>
    </submittedName>
</protein>
<keyword evidence="2" id="KW-1185">Reference proteome</keyword>
<evidence type="ECO:0000313" key="2">
    <source>
        <dbReference type="Proteomes" id="UP000321306"/>
    </source>
</evidence>
<proteinExistence type="predicted"/>
<accession>A0A511MX00</accession>
<comment type="caution">
    <text evidence="1">The sequence shown here is derived from an EMBL/GenBank/DDBJ whole genome shotgun (WGS) entry which is preliminary data.</text>
</comment>
<reference evidence="1 2" key="1">
    <citation type="submission" date="2019-07" db="EMBL/GenBank/DDBJ databases">
        <title>Whole genome shotgun sequence of Deinococcus cellulosilyticus NBRC 106333.</title>
        <authorList>
            <person name="Hosoyama A."/>
            <person name="Uohara A."/>
            <person name="Ohji S."/>
            <person name="Ichikawa N."/>
        </authorList>
    </citation>
    <scope>NUCLEOTIDE SEQUENCE [LARGE SCALE GENOMIC DNA]</scope>
    <source>
        <strain evidence="1 2">NBRC 106333</strain>
    </source>
</reference>
<gene>
    <name evidence="1" type="ORF">DC3_04330</name>
</gene>
<dbReference type="OrthoDB" id="3827413at2"/>
<dbReference type="EMBL" id="BJXB01000001">
    <property type="protein sequence ID" value="GEM44798.1"/>
    <property type="molecule type" value="Genomic_DNA"/>
</dbReference>
<organism evidence="1 2">
    <name type="scientific">Deinococcus cellulosilyticus (strain DSM 18568 / NBRC 106333 / KACC 11606 / 5516J-15)</name>
    <dbReference type="NCBI Taxonomy" id="1223518"/>
    <lineage>
        <taxon>Bacteria</taxon>
        <taxon>Thermotogati</taxon>
        <taxon>Deinococcota</taxon>
        <taxon>Deinococci</taxon>
        <taxon>Deinococcales</taxon>
        <taxon>Deinococcaceae</taxon>
        <taxon>Deinococcus</taxon>
    </lineage>
</organism>
<dbReference type="RefSeq" id="WP_146881928.1">
    <property type="nucleotide sequence ID" value="NZ_BJXB01000001.1"/>
</dbReference>